<dbReference type="Proteomes" id="UP000823908">
    <property type="component" value="Unassembled WGS sequence"/>
</dbReference>
<feature type="domain" description="GtrA/DPMS transmembrane" evidence="8">
    <location>
        <begin position="257"/>
        <end position="370"/>
    </location>
</feature>
<accession>A0A9D2UEK9</accession>
<keyword evidence="2 6" id="KW-0812">Transmembrane</keyword>
<evidence type="ECO:0000256" key="4">
    <source>
        <dbReference type="ARBA" id="ARBA00023136"/>
    </source>
</evidence>
<sequence>MLILIPAYKPDTSLVRLIEDIDARAHAEGTSARVLVVNDGSGSDFAPIFEQVEQLGARLAPAPSVERRFARSGLVSVTVLHLPANGGKGAALRAGITWAQAEAPGEVIVTADADGQHLPADILAVGREAAAQASAGQKTLVMGVRTIADPTAPETLVPLRSRVGNALTAALFGLSTGQKLADTQTGLRGLTPQILPWALDLPGDRYEYEFNMLLRASRFGVQLTQVPITKVYEPGNPTSHFNPVRDSLRIYAPLLAFLAASFSGFIIDTVVLMVLVALGAPLLLAVVGARVISALCNFALNRIVMHDGGPRPQTHHSLGRYAVLAVAILATNTALLEALTWVGLPLLAAKMLVELVLIPVSFAAQRRWVFADQEQGTQAKNADAALPAPAPGEQASEQQALLKVA</sequence>
<feature type="region of interest" description="Disordered" evidence="5">
    <location>
        <begin position="380"/>
        <end position="399"/>
    </location>
</feature>
<feature type="domain" description="Glycosyltransferase 2-like" evidence="7">
    <location>
        <begin position="3"/>
        <end position="123"/>
    </location>
</feature>
<feature type="transmembrane region" description="Helical" evidence="6">
    <location>
        <begin position="254"/>
        <end position="276"/>
    </location>
</feature>
<proteinExistence type="predicted"/>
<dbReference type="EMBL" id="DWUS01000097">
    <property type="protein sequence ID" value="HJD51070.1"/>
    <property type="molecule type" value="Genomic_DNA"/>
</dbReference>
<dbReference type="Gene3D" id="3.90.550.10">
    <property type="entry name" value="Spore Coat Polysaccharide Biosynthesis Protein SpsA, Chain A"/>
    <property type="match status" value="1"/>
</dbReference>
<evidence type="ECO:0000313" key="10">
    <source>
        <dbReference type="Proteomes" id="UP000823908"/>
    </source>
</evidence>
<comment type="caution">
    <text evidence="9">The sequence shown here is derived from an EMBL/GenBank/DDBJ whole genome shotgun (WGS) entry which is preliminary data.</text>
</comment>
<reference evidence="9" key="1">
    <citation type="journal article" date="2021" name="PeerJ">
        <title>Extensive microbial diversity within the chicken gut microbiome revealed by metagenomics and culture.</title>
        <authorList>
            <person name="Gilroy R."/>
            <person name="Ravi A."/>
            <person name="Getino M."/>
            <person name="Pursley I."/>
            <person name="Horton D.L."/>
            <person name="Alikhan N.F."/>
            <person name="Baker D."/>
            <person name="Gharbi K."/>
            <person name="Hall N."/>
            <person name="Watson M."/>
            <person name="Adriaenssens E.M."/>
            <person name="Foster-Nyarko E."/>
            <person name="Jarju S."/>
            <person name="Secka A."/>
            <person name="Antonio M."/>
            <person name="Oren A."/>
            <person name="Chaudhuri R.R."/>
            <person name="La Ragione R."/>
            <person name="Hildebrand F."/>
            <person name="Pallen M.J."/>
        </authorList>
    </citation>
    <scope>NUCLEOTIDE SEQUENCE</scope>
    <source>
        <strain evidence="9">ChiHjej10B9-4811</strain>
    </source>
</reference>
<feature type="transmembrane region" description="Helical" evidence="6">
    <location>
        <begin position="321"/>
        <end position="341"/>
    </location>
</feature>
<evidence type="ECO:0000256" key="3">
    <source>
        <dbReference type="ARBA" id="ARBA00022989"/>
    </source>
</evidence>
<evidence type="ECO:0000256" key="5">
    <source>
        <dbReference type="SAM" id="MobiDB-lite"/>
    </source>
</evidence>
<keyword evidence="3 6" id="KW-1133">Transmembrane helix</keyword>
<dbReference type="InterPro" id="IPR001173">
    <property type="entry name" value="Glyco_trans_2-like"/>
</dbReference>
<dbReference type="Pfam" id="PF04138">
    <property type="entry name" value="GtrA_DPMS_TM"/>
    <property type="match status" value="1"/>
</dbReference>
<dbReference type="AlphaFoldDB" id="A0A9D2UEK9"/>
<dbReference type="GO" id="GO:0000271">
    <property type="term" value="P:polysaccharide biosynthetic process"/>
    <property type="evidence" value="ECO:0007669"/>
    <property type="project" value="InterPro"/>
</dbReference>
<dbReference type="PANTHER" id="PTHR10859:SF114">
    <property type="entry name" value="DOLICHOL-PHOSPHATE MANNOSYLTRANSFERASE"/>
    <property type="match status" value="1"/>
</dbReference>
<dbReference type="Pfam" id="PF00535">
    <property type="entry name" value="Glycos_transf_2"/>
    <property type="match status" value="1"/>
</dbReference>
<dbReference type="InterPro" id="IPR007267">
    <property type="entry name" value="GtrA_DPMS_TM"/>
</dbReference>
<evidence type="ECO:0000256" key="2">
    <source>
        <dbReference type="ARBA" id="ARBA00022692"/>
    </source>
</evidence>
<evidence type="ECO:0000259" key="7">
    <source>
        <dbReference type="Pfam" id="PF00535"/>
    </source>
</evidence>
<dbReference type="InterPro" id="IPR029044">
    <property type="entry name" value="Nucleotide-diphossugar_trans"/>
</dbReference>
<evidence type="ECO:0000313" key="9">
    <source>
        <dbReference type="EMBL" id="HJD51070.1"/>
    </source>
</evidence>
<evidence type="ECO:0000259" key="8">
    <source>
        <dbReference type="Pfam" id="PF04138"/>
    </source>
</evidence>
<name>A0A9D2UEK9_9MICC</name>
<dbReference type="CDD" id="cd04179">
    <property type="entry name" value="DPM_DPG-synthase_like"/>
    <property type="match status" value="1"/>
</dbReference>
<evidence type="ECO:0000256" key="1">
    <source>
        <dbReference type="ARBA" id="ARBA00004141"/>
    </source>
</evidence>
<dbReference type="PANTHER" id="PTHR10859">
    <property type="entry name" value="GLYCOSYL TRANSFERASE"/>
    <property type="match status" value="1"/>
</dbReference>
<dbReference type="GO" id="GO:0016020">
    <property type="term" value="C:membrane"/>
    <property type="evidence" value="ECO:0007669"/>
    <property type="project" value="UniProtKB-SubCell"/>
</dbReference>
<organism evidence="9 10">
    <name type="scientific">Candidatus Rothia avistercoris</name>
    <dbReference type="NCBI Taxonomy" id="2840479"/>
    <lineage>
        <taxon>Bacteria</taxon>
        <taxon>Bacillati</taxon>
        <taxon>Actinomycetota</taxon>
        <taxon>Actinomycetes</taxon>
        <taxon>Micrococcales</taxon>
        <taxon>Micrococcaceae</taxon>
        <taxon>Rothia</taxon>
    </lineage>
</organism>
<keyword evidence="4 6" id="KW-0472">Membrane</keyword>
<comment type="subcellular location">
    <subcellularLocation>
        <location evidence="1">Membrane</location>
        <topology evidence="1">Multi-pass membrane protein</topology>
    </subcellularLocation>
</comment>
<gene>
    <name evidence="9" type="ORF">H9908_04315</name>
</gene>
<evidence type="ECO:0000256" key="6">
    <source>
        <dbReference type="SAM" id="Phobius"/>
    </source>
</evidence>
<reference evidence="9" key="2">
    <citation type="submission" date="2021-04" db="EMBL/GenBank/DDBJ databases">
        <authorList>
            <person name="Gilroy R."/>
        </authorList>
    </citation>
    <scope>NUCLEOTIDE SEQUENCE</scope>
    <source>
        <strain evidence="9">ChiHjej10B9-4811</strain>
    </source>
</reference>
<dbReference type="GO" id="GO:0006487">
    <property type="term" value="P:protein N-linked glycosylation"/>
    <property type="evidence" value="ECO:0007669"/>
    <property type="project" value="TreeGrafter"/>
</dbReference>
<protein>
    <submittedName>
        <fullName evidence="9">Bifunctional glycosyltransferase family 2/GtrA family protein</fullName>
    </submittedName>
</protein>
<dbReference type="SUPFAM" id="SSF53448">
    <property type="entry name" value="Nucleotide-diphospho-sugar transferases"/>
    <property type="match status" value="1"/>
</dbReference>